<dbReference type="GeneID" id="102381672"/>
<protein>
    <submittedName>
        <fullName evidence="4">Uncharacterized protein LOC102381672</fullName>
    </submittedName>
</protein>
<dbReference type="Pfam" id="PF02758">
    <property type="entry name" value="PYRIN"/>
    <property type="match status" value="2"/>
</dbReference>
<accession>A0A3Q0HHZ9</accession>
<feature type="compositionally biased region" description="Gly residues" evidence="1">
    <location>
        <begin position="1"/>
        <end position="10"/>
    </location>
</feature>
<feature type="domain" description="Pyrin" evidence="2">
    <location>
        <begin position="245"/>
        <end position="337"/>
    </location>
</feature>
<gene>
    <name evidence="4" type="primary">LOC102381672</name>
</gene>
<reference evidence="4" key="1">
    <citation type="submission" date="2025-08" db="UniProtKB">
        <authorList>
            <consortium name="RefSeq"/>
        </authorList>
    </citation>
    <scope>IDENTIFICATION</scope>
</reference>
<keyword evidence="3" id="KW-1185">Reference proteome</keyword>
<sequence>MPGAGAGAEAGGRQQCLELSSSSCVASSLYTKGAEMRMGLLPGPVEPEEPPGAALKPTWEPKGLDYREESELLEEGPSSNWDLMQENCHLQDLPMPLQEKHHYILLEGEAVSSDSDVLDMGTVVGDCLWDIKKRLQESEKRLQENEKRLQDSKKELRDLKKQLVEVLEQRQDLPSPHSSDALLDETPHSLRSDSPARKRRLLLRSHSSEWGQDKCLLSAASGPDIAVPATSRRQELNLSQTMAPMSREWAVKKLTFVLEKLAPQDLEEFKAELINFPEPGATPPICQPDLSNSNAGDIARMMVDNFGVHRALVVGSLVLDEMKNSLACDLWNAKAPATWSLASYGHAPSGQDSRVAGQDEDQFPNQSGPDQEPNLSQMEAAMRLKDWTVKTLANALGKLSPQDLETFKCKRRTFREPGTSGPIPWPDMSAFTALQVARSMVEHLQAHKALATGSLVLDKMGQKPLATALWKAMDENSYDQRVRTTAALDPRTRW</sequence>
<dbReference type="SMART" id="SM01289">
    <property type="entry name" value="PYRIN"/>
    <property type="match status" value="2"/>
</dbReference>
<feature type="region of interest" description="Disordered" evidence="1">
    <location>
        <begin position="346"/>
        <end position="373"/>
    </location>
</feature>
<feature type="compositionally biased region" description="Polar residues" evidence="1">
    <location>
        <begin position="363"/>
        <end position="373"/>
    </location>
</feature>
<dbReference type="AlphaFoldDB" id="A0A3Q0HHZ9"/>
<dbReference type="InterPro" id="IPR004020">
    <property type="entry name" value="DAPIN"/>
</dbReference>
<dbReference type="Proteomes" id="UP000189705">
    <property type="component" value="Unplaced"/>
</dbReference>
<feature type="region of interest" description="Disordered" evidence="1">
    <location>
        <begin position="39"/>
        <end position="63"/>
    </location>
</feature>
<feature type="compositionally biased region" description="Basic and acidic residues" evidence="1">
    <location>
        <begin position="185"/>
        <end position="196"/>
    </location>
</feature>
<name>A0A3Q0HHZ9_ALLSI</name>
<dbReference type="RefSeq" id="XP_025071574.1">
    <property type="nucleotide sequence ID" value="XM_025215789.1"/>
</dbReference>
<dbReference type="PROSITE" id="PS50824">
    <property type="entry name" value="DAPIN"/>
    <property type="match status" value="1"/>
</dbReference>
<dbReference type="InterPro" id="IPR011029">
    <property type="entry name" value="DEATH-like_dom_sf"/>
</dbReference>
<organism evidence="3 4">
    <name type="scientific">Alligator sinensis</name>
    <name type="common">Chinese alligator</name>
    <dbReference type="NCBI Taxonomy" id="38654"/>
    <lineage>
        <taxon>Eukaryota</taxon>
        <taxon>Metazoa</taxon>
        <taxon>Chordata</taxon>
        <taxon>Craniata</taxon>
        <taxon>Vertebrata</taxon>
        <taxon>Euteleostomi</taxon>
        <taxon>Archelosauria</taxon>
        <taxon>Archosauria</taxon>
        <taxon>Crocodylia</taxon>
        <taxon>Alligatoridae</taxon>
        <taxon>Alligatorinae</taxon>
        <taxon>Alligator</taxon>
    </lineage>
</organism>
<feature type="region of interest" description="Disordered" evidence="1">
    <location>
        <begin position="168"/>
        <end position="196"/>
    </location>
</feature>
<dbReference type="STRING" id="38654.A0A3Q0HHZ9"/>
<feature type="region of interest" description="Disordered" evidence="1">
    <location>
        <begin position="1"/>
        <end position="20"/>
    </location>
</feature>
<evidence type="ECO:0000313" key="4">
    <source>
        <dbReference type="RefSeq" id="XP_025071574.1"/>
    </source>
</evidence>
<evidence type="ECO:0000256" key="1">
    <source>
        <dbReference type="SAM" id="MobiDB-lite"/>
    </source>
</evidence>
<dbReference type="Gene3D" id="1.10.533.10">
    <property type="entry name" value="Death Domain, Fas"/>
    <property type="match status" value="2"/>
</dbReference>
<dbReference type="SUPFAM" id="SSF47986">
    <property type="entry name" value="DEATH domain"/>
    <property type="match status" value="2"/>
</dbReference>
<evidence type="ECO:0000259" key="2">
    <source>
        <dbReference type="PROSITE" id="PS50824"/>
    </source>
</evidence>
<dbReference type="InParanoid" id="A0A3Q0HHZ9"/>
<evidence type="ECO:0000313" key="3">
    <source>
        <dbReference type="Proteomes" id="UP000189705"/>
    </source>
</evidence>
<proteinExistence type="predicted"/>
<dbReference type="KEGG" id="asn:102381672"/>